<evidence type="ECO:0000313" key="1">
    <source>
        <dbReference type="EMBL" id="KAL2623543.1"/>
    </source>
</evidence>
<dbReference type="Proteomes" id="UP001605036">
    <property type="component" value="Unassembled WGS sequence"/>
</dbReference>
<protein>
    <submittedName>
        <fullName evidence="1">Uncharacterized protein</fullName>
    </submittedName>
</protein>
<dbReference type="SUPFAM" id="SSF46579">
    <property type="entry name" value="Prefoldin"/>
    <property type="match status" value="1"/>
</dbReference>
<name>A0ABD1Y9X0_9MARC</name>
<dbReference type="AlphaFoldDB" id="A0ABD1Y9X0"/>
<keyword evidence="2" id="KW-1185">Reference proteome</keyword>
<evidence type="ECO:0000313" key="2">
    <source>
        <dbReference type="Proteomes" id="UP001605036"/>
    </source>
</evidence>
<dbReference type="EMBL" id="JBHFFA010000006">
    <property type="protein sequence ID" value="KAL2623543.1"/>
    <property type="molecule type" value="Genomic_DNA"/>
</dbReference>
<organism evidence="1 2">
    <name type="scientific">Riccia fluitans</name>
    <dbReference type="NCBI Taxonomy" id="41844"/>
    <lineage>
        <taxon>Eukaryota</taxon>
        <taxon>Viridiplantae</taxon>
        <taxon>Streptophyta</taxon>
        <taxon>Embryophyta</taxon>
        <taxon>Marchantiophyta</taxon>
        <taxon>Marchantiopsida</taxon>
        <taxon>Marchantiidae</taxon>
        <taxon>Marchantiales</taxon>
        <taxon>Ricciaceae</taxon>
        <taxon>Riccia</taxon>
    </lineage>
</organism>
<gene>
    <name evidence="1" type="ORF">R1flu_003748</name>
</gene>
<reference evidence="1 2" key="1">
    <citation type="submission" date="2024-09" db="EMBL/GenBank/DDBJ databases">
        <title>Chromosome-scale assembly of Riccia fluitans.</title>
        <authorList>
            <person name="Paukszto L."/>
            <person name="Sawicki J."/>
            <person name="Karawczyk K."/>
            <person name="Piernik-Szablinska J."/>
            <person name="Szczecinska M."/>
            <person name="Mazdziarz M."/>
        </authorList>
    </citation>
    <scope>NUCLEOTIDE SEQUENCE [LARGE SCALE GENOMIC DNA]</scope>
    <source>
        <strain evidence="1">Rf_01</strain>
        <tissue evidence="1">Aerial parts of the thallus</tissue>
    </source>
</reference>
<sequence length="91" mass="10298">MIPEVLKGGSAQDKKFCCYFRFELQILESDVGVVEISVQNLGVACAELATLRSGRTAYEKRGSLFFRTDVKILNTSQQRELKKVKARLEKL</sequence>
<comment type="caution">
    <text evidence="1">The sequence shown here is derived from an EMBL/GenBank/DDBJ whole genome shotgun (WGS) entry which is preliminary data.</text>
</comment>
<proteinExistence type="predicted"/>
<accession>A0ABD1Y9X0</accession>